<dbReference type="Gramene" id="KFK24071">
    <property type="protein sequence ID" value="KFK24071"/>
    <property type="gene ID" value="AALP_AAs45440U000100"/>
</dbReference>
<feature type="non-terminal residue" evidence="1">
    <location>
        <position position="1"/>
    </location>
</feature>
<gene>
    <name evidence="1" type="ORF">AALP_AAs45440U000100</name>
</gene>
<accession>A0A087G2G9</accession>
<dbReference type="EMBL" id="KL972470">
    <property type="protein sequence ID" value="KFK24071.1"/>
    <property type="molecule type" value="Genomic_DNA"/>
</dbReference>
<reference evidence="2" key="1">
    <citation type="journal article" date="2015" name="Nat. Plants">
        <title>Genome expansion of Arabis alpina linked with retrotransposition and reduced symmetric DNA methylation.</title>
        <authorList>
            <person name="Willing E.M."/>
            <person name="Rawat V."/>
            <person name="Mandakova T."/>
            <person name="Maumus F."/>
            <person name="James G.V."/>
            <person name="Nordstroem K.J."/>
            <person name="Becker C."/>
            <person name="Warthmann N."/>
            <person name="Chica C."/>
            <person name="Szarzynska B."/>
            <person name="Zytnicki M."/>
            <person name="Albani M.C."/>
            <person name="Kiefer C."/>
            <person name="Bergonzi S."/>
            <person name="Castaings L."/>
            <person name="Mateos J.L."/>
            <person name="Berns M.C."/>
            <person name="Bujdoso N."/>
            <person name="Piofczyk T."/>
            <person name="de Lorenzo L."/>
            <person name="Barrero-Sicilia C."/>
            <person name="Mateos I."/>
            <person name="Piednoel M."/>
            <person name="Hagmann J."/>
            <person name="Chen-Min-Tao R."/>
            <person name="Iglesias-Fernandez R."/>
            <person name="Schuster S.C."/>
            <person name="Alonso-Blanco C."/>
            <person name="Roudier F."/>
            <person name="Carbonero P."/>
            <person name="Paz-Ares J."/>
            <person name="Davis S.J."/>
            <person name="Pecinka A."/>
            <person name="Quesneville H."/>
            <person name="Colot V."/>
            <person name="Lysak M.A."/>
            <person name="Weigel D."/>
            <person name="Coupland G."/>
            <person name="Schneeberger K."/>
        </authorList>
    </citation>
    <scope>NUCLEOTIDE SEQUENCE [LARGE SCALE GENOMIC DNA]</scope>
    <source>
        <strain evidence="2">cv. Pajares</strain>
    </source>
</reference>
<sequence length="49" mass="5919">YNRPTRGFLIPYSRSSRRSQRKYSNRKQKIRSRAASIRVLIIFELTLFS</sequence>
<keyword evidence="2" id="KW-1185">Reference proteome</keyword>
<evidence type="ECO:0000313" key="2">
    <source>
        <dbReference type="Proteomes" id="UP000029120"/>
    </source>
</evidence>
<dbReference type="Proteomes" id="UP000029120">
    <property type="component" value="Unassembled WGS sequence"/>
</dbReference>
<organism evidence="1 2">
    <name type="scientific">Arabis alpina</name>
    <name type="common">Alpine rock-cress</name>
    <dbReference type="NCBI Taxonomy" id="50452"/>
    <lineage>
        <taxon>Eukaryota</taxon>
        <taxon>Viridiplantae</taxon>
        <taxon>Streptophyta</taxon>
        <taxon>Embryophyta</taxon>
        <taxon>Tracheophyta</taxon>
        <taxon>Spermatophyta</taxon>
        <taxon>Magnoliopsida</taxon>
        <taxon>eudicotyledons</taxon>
        <taxon>Gunneridae</taxon>
        <taxon>Pentapetalae</taxon>
        <taxon>rosids</taxon>
        <taxon>malvids</taxon>
        <taxon>Brassicales</taxon>
        <taxon>Brassicaceae</taxon>
        <taxon>Arabideae</taxon>
        <taxon>Arabis</taxon>
    </lineage>
</organism>
<dbReference type="AlphaFoldDB" id="A0A087G2G9"/>
<name>A0A087G2G9_ARAAL</name>
<proteinExistence type="predicted"/>
<evidence type="ECO:0000313" key="1">
    <source>
        <dbReference type="EMBL" id="KFK24071.1"/>
    </source>
</evidence>
<protein>
    <submittedName>
        <fullName evidence="1">Uncharacterized protein</fullName>
    </submittedName>
</protein>